<gene>
    <name evidence="3" type="ORF">GCM10011511_23830</name>
</gene>
<protein>
    <submittedName>
        <fullName evidence="3">Dehydrogenase</fullName>
    </submittedName>
</protein>
<dbReference type="InterPro" id="IPR050135">
    <property type="entry name" value="dGTPase-like"/>
</dbReference>
<comment type="caution">
    <text evidence="3">The sequence shown here is derived from an EMBL/GenBank/DDBJ whole genome shotgun (WGS) entry which is preliminary data.</text>
</comment>
<sequence length="465" mass="53294">MQRMDWQHLYSPLRTGSSERKTADPSGIRTSFLRDYDRIIFSSAFRRLQNKTQVFPLPGPVFVHNRLTHSLEVASVGRSLGKAVGDALTEKYPEQYGEEFREFYKYELPSVIAAGCLAHDIGNPPFGHSGEDAIRNFFRQLEGQERSRFEAELSPNQQRDFLYFEGNANAFRTLTHNFNEPTLGGFRLTYATLASLVKYPCDSLNGFDKRHLATKKSGFFDSEIETWHAIATALGIPQPDVTKNSYARHPFVFLVEAADDICYRIIDFEDAHRLNIISIDTIARLFLSFFDEETGYDARDRVEKIFHDINDDNQKVQFLRAKLINLLIFRVRDIFMEKENELLTGSLDKALIDHLPARELALVKEIDAFSVQHIYNHRSVVEIEIAGYNVIGGMLKEFFGAVLNPRNVKSEKLLQLISKQFVISGVPDRFYNDIQSIVDFVAGMTDLYAVDLYRKITGMAFPQIR</sequence>
<organism evidence="3 4">
    <name type="scientific">Puia dinghuensis</name>
    <dbReference type="NCBI Taxonomy" id="1792502"/>
    <lineage>
        <taxon>Bacteria</taxon>
        <taxon>Pseudomonadati</taxon>
        <taxon>Bacteroidota</taxon>
        <taxon>Chitinophagia</taxon>
        <taxon>Chitinophagales</taxon>
        <taxon>Chitinophagaceae</taxon>
        <taxon>Puia</taxon>
    </lineage>
</organism>
<dbReference type="InterPro" id="IPR026875">
    <property type="entry name" value="PHydrolase_assoc_dom"/>
</dbReference>
<dbReference type="GO" id="GO:0008832">
    <property type="term" value="F:dGTPase activity"/>
    <property type="evidence" value="ECO:0007669"/>
    <property type="project" value="TreeGrafter"/>
</dbReference>
<dbReference type="AlphaFoldDB" id="A0A8J2UCY0"/>
<dbReference type="Gene3D" id="1.10.3210.10">
    <property type="entry name" value="Hypothetical protein af1432"/>
    <property type="match status" value="1"/>
</dbReference>
<dbReference type="RefSeq" id="WP_229688885.1">
    <property type="nucleotide sequence ID" value="NZ_BMJC01000002.1"/>
</dbReference>
<proteinExistence type="predicted"/>
<name>A0A8J2UCY0_9BACT</name>
<dbReference type="GO" id="GO:0006203">
    <property type="term" value="P:dGTP catabolic process"/>
    <property type="evidence" value="ECO:0007669"/>
    <property type="project" value="TreeGrafter"/>
</dbReference>
<dbReference type="Proteomes" id="UP000607559">
    <property type="component" value="Unassembled WGS sequence"/>
</dbReference>
<reference evidence="3" key="1">
    <citation type="journal article" date="2014" name="Int. J. Syst. Evol. Microbiol.">
        <title>Complete genome sequence of Corynebacterium casei LMG S-19264T (=DSM 44701T), isolated from a smear-ripened cheese.</title>
        <authorList>
            <consortium name="US DOE Joint Genome Institute (JGI-PGF)"/>
            <person name="Walter F."/>
            <person name="Albersmeier A."/>
            <person name="Kalinowski J."/>
            <person name="Ruckert C."/>
        </authorList>
    </citation>
    <scope>NUCLEOTIDE SEQUENCE</scope>
    <source>
        <strain evidence="3">CGMCC 1.15448</strain>
    </source>
</reference>
<reference evidence="3" key="2">
    <citation type="submission" date="2020-09" db="EMBL/GenBank/DDBJ databases">
        <authorList>
            <person name="Sun Q."/>
            <person name="Zhou Y."/>
        </authorList>
    </citation>
    <scope>NUCLEOTIDE SEQUENCE</scope>
    <source>
        <strain evidence="3">CGMCC 1.15448</strain>
    </source>
</reference>
<dbReference type="SMART" id="SM00471">
    <property type="entry name" value="HDc"/>
    <property type="match status" value="1"/>
</dbReference>
<dbReference type="InterPro" id="IPR006261">
    <property type="entry name" value="dGTPase"/>
</dbReference>
<dbReference type="Gene3D" id="1.10.3550.10">
    <property type="entry name" value="eoxyguanosinetriphosphate triphosphohydrolase domain-like"/>
    <property type="match status" value="1"/>
</dbReference>
<dbReference type="PANTHER" id="PTHR11373:SF32">
    <property type="entry name" value="DEOXYGUANOSINETRIPHOSPHATE TRIPHOSPHOHYDROLASE"/>
    <property type="match status" value="1"/>
</dbReference>
<dbReference type="Gene3D" id="1.10.3410.10">
    <property type="entry name" value="putative deoxyguanosinetriphosphate triphosphohydrolase like domain"/>
    <property type="match status" value="1"/>
</dbReference>
<keyword evidence="1" id="KW-0378">Hydrolase</keyword>
<dbReference type="InterPro" id="IPR003607">
    <property type="entry name" value="HD/PDEase_dom"/>
</dbReference>
<keyword evidence="4" id="KW-1185">Reference proteome</keyword>
<dbReference type="Pfam" id="PF01966">
    <property type="entry name" value="HD"/>
    <property type="match status" value="1"/>
</dbReference>
<dbReference type="Pfam" id="PF13286">
    <property type="entry name" value="HD_assoc"/>
    <property type="match status" value="1"/>
</dbReference>
<dbReference type="EMBL" id="BMJC01000002">
    <property type="protein sequence ID" value="GGA99741.1"/>
    <property type="molecule type" value="Genomic_DNA"/>
</dbReference>
<dbReference type="PANTHER" id="PTHR11373">
    <property type="entry name" value="DEOXYNUCLEOSIDE TRIPHOSPHATE TRIPHOSPHOHYDROLASE"/>
    <property type="match status" value="1"/>
</dbReference>
<evidence type="ECO:0000313" key="4">
    <source>
        <dbReference type="Proteomes" id="UP000607559"/>
    </source>
</evidence>
<dbReference type="SUPFAM" id="SSF109604">
    <property type="entry name" value="HD-domain/PDEase-like"/>
    <property type="match status" value="1"/>
</dbReference>
<dbReference type="NCBIfam" id="TIGR01353">
    <property type="entry name" value="dGTP_triPase"/>
    <property type="match status" value="1"/>
</dbReference>
<accession>A0A8J2UCY0</accession>
<evidence type="ECO:0000256" key="1">
    <source>
        <dbReference type="ARBA" id="ARBA00022801"/>
    </source>
</evidence>
<evidence type="ECO:0000313" key="3">
    <source>
        <dbReference type="EMBL" id="GGA99741.1"/>
    </source>
</evidence>
<dbReference type="InterPro" id="IPR027432">
    <property type="entry name" value="dGTP_triphosphohydrolase_C"/>
</dbReference>
<evidence type="ECO:0000259" key="2">
    <source>
        <dbReference type="SMART" id="SM00471"/>
    </source>
</evidence>
<dbReference type="InterPro" id="IPR023293">
    <property type="entry name" value="dGTP_triP_hydro_central_sf"/>
</dbReference>
<dbReference type="InterPro" id="IPR006674">
    <property type="entry name" value="HD_domain"/>
</dbReference>
<feature type="domain" description="HD/PDEase" evidence="2">
    <location>
        <begin position="62"/>
        <end position="273"/>
    </location>
</feature>